<evidence type="ECO:0000313" key="3">
    <source>
        <dbReference type="EMBL" id="TWO69502.1"/>
    </source>
</evidence>
<keyword evidence="4" id="KW-1185">Reference proteome</keyword>
<dbReference type="CDD" id="cd07012">
    <property type="entry name" value="PBP2_Bug_TTT"/>
    <property type="match status" value="1"/>
</dbReference>
<gene>
    <name evidence="3" type="ORF">FN976_19650</name>
</gene>
<dbReference type="PANTHER" id="PTHR42928:SF5">
    <property type="entry name" value="BLR1237 PROTEIN"/>
    <property type="match status" value="1"/>
</dbReference>
<dbReference type="Gene3D" id="3.40.190.10">
    <property type="entry name" value="Periplasmic binding protein-like II"/>
    <property type="match status" value="1"/>
</dbReference>
<feature type="chain" id="PRO_5022169182" evidence="2">
    <location>
        <begin position="23"/>
        <end position="322"/>
    </location>
</feature>
<feature type="signal peptide" evidence="2">
    <location>
        <begin position="1"/>
        <end position="22"/>
    </location>
</feature>
<comment type="caution">
    <text evidence="3">The sequence shown here is derived from an EMBL/GenBank/DDBJ whole genome shotgun (WGS) entry which is preliminary data.</text>
</comment>
<dbReference type="Pfam" id="PF03401">
    <property type="entry name" value="TctC"/>
    <property type="match status" value="1"/>
</dbReference>
<evidence type="ECO:0000256" key="2">
    <source>
        <dbReference type="SAM" id="SignalP"/>
    </source>
</evidence>
<sequence>MRTFIAAALAAFTALAAPAALAQADWPARPVKIIVPAPAAGPFDRIIRPLAQHMAGTLKQSVIVENRPSAGNIVGTQAGATAPADGYTLTMTGMLNTIAQGMYENVPFDIVKDFAHIAAIGEGAQWLVARPDAGYGTFADFVAAAKKEPGKINYATSGAGSTGHLVMEQLQHAAGVQLTHVPYKGGAPALQDVLAGVVPLTVIPQNAALMHVQSGKLKVLAVSSKERSPAAPQVPTFQELGYPQLTINSWVGLSAPKGTPAPIVQKVNAAVQAALRDPALLKQLESEGMVTLSAGPEQYTQLVRTDTERWGQLVKALNLKAN</sequence>
<comment type="similarity">
    <text evidence="1">Belongs to the UPF0065 (bug) family.</text>
</comment>
<dbReference type="InterPro" id="IPR042100">
    <property type="entry name" value="Bug_dom1"/>
</dbReference>
<dbReference type="EMBL" id="VOBQ01000015">
    <property type="protein sequence ID" value="TWO69502.1"/>
    <property type="molecule type" value="Genomic_DNA"/>
</dbReference>
<dbReference type="PIRSF" id="PIRSF017082">
    <property type="entry name" value="YflP"/>
    <property type="match status" value="1"/>
</dbReference>
<dbReference type="Gene3D" id="3.40.190.150">
    <property type="entry name" value="Bordetella uptake gene, domain 1"/>
    <property type="match status" value="1"/>
</dbReference>
<organism evidence="3 4">
    <name type="scientific">Caenimonas sedimenti</name>
    <dbReference type="NCBI Taxonomy" id="2596921"/>
    <lineage>
        <taxon>Bacteria</taxon>
        <taxon>Pseudomonadati</taxon>
        <taxon>Pseudomonadota</taxon>
        <taxon>Betaproteobacteria</taxon>
        <taxon>Burkholderiales</taxon>
        <taxon>Comamonadaceae</taxon>
        <taxon>Caenimonas</taxon>
    </lineage>
</organism>
<dbReference type="SUPFAM" id="SSF53850">
    <property type="entry name" value="Periplasmic binding protein-like II"/>
    <property type="match status" value="1"/>
</dbReference>
<dbReference type="AlphaFoldDB" id="A0A562ZLQ0"/>
<keyword evidence="2" id="KW-0732">Signal</keyword>
<proteinExistence type="inferred from homology"/>
<dbReference type="InterPro" id="IPR005064">
    <property type="entry name" value="BUG"/>
</dbReference>
<dbReference type="PANTHER" id="PTHR42928">
    <property type="entry name" value="TRICARBOXYLATE-BINDING PROTEIN"/>
    <property type="match status" value="1"/>
</dbReference>
<dbReference type="Proteomes" id="UP000318199">
    <property type="component" value="Unassembled WGS sequence"/>
</dbReference>
<protein>
    <submittedName>
        <fullName evidence="3">Tripartite tricarboxylate transporter substrate binding protein</fullName>
    </submittedName>
</protein>
<dbReference type="OrthoDB" id="5171643at2"/>
<accession>A0A562ZLQ0</accession>
<name>A0A562ZLQ0_9BURK</name>
<evidence type="ECO:0000256" key="1">
    <source>
        <dbReference type="ARBA" id="ARBA00006987"/>
    </source>
</evidence>
<reference evidence="3 4" key="1">
    <citation type="submission" date="2019-07" db="EMBL/GenBank/DDBJ databases">
        <title>Caenimonas sedimenti sp. nov., isolated from activated sludge.</title>
        <authorList>
            <person name="Xu J."/>
        </authorList>
    </citation>
    <scope>NUCLEOTIDE SEQUENCE [LARGE SCALE GENOMIC DNA]</scope>
    <source>
        <strain evidence="3 4">HX-9-20</strain>
    </source>
</reference>
<evidence type="ECO:0000313" key="4">
    <source>
        <dbReference type="Proteomes" id="UP000318199"/>
    </source>
</evidence>
<dbReference type="RefSeq" id="WP_145894760.1">
    <property type="nucleotide sequence ID" value="NZ_VOBQ01000015.1"/>
</dbReference>